<feature type="domain" description="Gram-positive cocci surface proteins LPxTG" evidence="7">
    <location>
        <begin position="517"/>
        <end position="548"/>
    </location>
</feature>
<protein>
    <submittedName>
        <fullName evidence="10">SpaH/EbpB family LPXTG-anchored major pilin</fullName>
    </submittedName>
</protein>
<evidence type="ECO:0000259" key="7">
    <source>
        <dbReference type="Pfam" id="PF00746"/>
    </source>
</evidence>
<keyword evidence="1" id="KW-0134">Cell wall</keyword>
<keyword evidence="4" id="KW-0572">Peptidoglycan-anchor</keyword>
<evidence type="ECO:0000313" key="11">
    <source>
        <dbReference type="Proteomes" id="UP001597252"/>
    </source>
</evidence>
<evidence type="ECO:0000313" key="10">
    <source>
        <dbReference type="EMBL" id="MFD1484412.1"/>
    </source>
</evidence>
<keyword evidence="3 6" id="KW-0732">Signal</keyword>
<dbReference type="InterPro" id="IPR032364">
    <property type="entry name" value="GramPos_pilinD1_N"/>
</dbReference>
<keyword evidence="5" id="KW-0812">Transmembrane</keyword>
<dbReference type="Gene3D" id="2.60.40.740">
    <property type="match status" value="1"/>
</dbReference>
<dbReference type="Proteomes" id="UP001597252">
    <property type="component" value="Unassembled WGS sequence"/>
</dbReference>
<sequence length="550" mass="59557">MMKDTKLTRALIAGLMTCTMALSALPVTSIVHADTTEETPKAPDTVTVDLHKKQVFDAQEYYNDGTTNNPLHDKPGLNGVKFAKIDITELFWTIKEQLQEDNPDVTNTQVSTYISENWDDLKQAHNITIPTEGDDVITTSTVDGQEGVARFANLPGRVNGMNAIYLFEEVTSAAELGLLTAAPLIVGLPAKNPTSNNYMDKIVVYPKNIGIQKELVNGDPDHTADNKVYNFEVGDEVKYTTKVTIPKDIGKKNEAGWVYRYFNLSDKMTPAGTDFVGIDGISADGVTEDILKVLKDAAGNGYGDSSQDTWAEDYTGFKFDINFATADQAALNKFVQTLAGKTLTFSYTMKINAQATPTADINNTFYAEFDNGTKVEMDDQSPDIEPGGYKFTKVSSTDIENGLRGAEFRIHRTVGGKTEYAQLHGTMGNNGLYAPSSISWSTDATQATKLVSGEKGLLQINGLETGDYTLEETKAPNGFLIANKNTPFTISKGAQGTLELTEANNLAQTVKNTPEDGTMPMTGSTGIIAFLIVGAAAMGGAATYYKKRQA</sequence>
<dbReference type="InterPro" id="IPR019931">
    <property type="entry name" value="LPXTG_anchor"/>
</dbReference>
<accession>A0ABW4E3B1</accession>
<feature type="chain" id="PRO_5045576663" evidence="6">
    <location>
        <begin position="34"/>
        <end position="550"/>
    </location>
</feature>
<evidence type="ECO:0000256" key="2">
    <source>
        <dbReference type="ARBA" id="ARBA00022525"/>
    </source>
</evidence>
<keyword evidence="2" id="KW-0964">Secreted</keyword>
<dbReference type="InterPro" id="IPR041033">
    <property type="entry name" value="SpaA_PFL_dom_1"/>
</dbReference>
<comment type="caution">
    <text evidence="10">The sequence shown here is derived from an EMBL/GenBank/DDBJ whole genome shotgun (WGS) entry which is preliminary data.</text>
</comment>
<evidence type="ECO:0000256" key="5">
    <source>
        <dbReference type="SAM" id="Phobius"/>
    </source>
</evidence>
<keyword evidence="5" id="KW-1133">Transmembrane helix</keyword>
<evidence type="ECO:0000259" key="9">
    <source>
        <dbReference type="Pfam" id="PF17802"/>
    </source>
</evidence>
<dbReference type="NCBIfam" id="TIGR04226">
    <property type="entry name" value="RrgB_K2N_iso_D2"/>
    <property type="match status" value="1"/>
</dbReference>
<feature type="transmembrane region" description="Helical" evidence="5">
    <location>
        <begin position="527"/>
        <end position="545"/>
    </location>
</feature>
<evidence type="ECO:0000256" key="4">
    <source>
        <dbReference type="ARBA" id="ARBA00023088"/>
    </source>
</evidence>
<dbReference type="NCBIfam" id="TIGR01167">
    <property type="entry name" value="LPXTG_anchor"/>
    <property type="match status" value="1"/>
</dbReference>
<dbReference type="NCBIfam" id="NF033902">
    <property type="entry name" value="iso_D2_wall_anc"/>
    <property type="match status" value="1"/>
</dbReference>
<evidence type="ECO:0000256" key="1">
    <source>
        <dbReference type="ARBA" id="ARBA00022512"/>
    </source>
</evidence>
<dbReference type="EMBL" id="JBHTON010000008">
    <property type="protein sequence ID" value="MFD1484412.1"/>
    <property type="molecule type" value="Genomic_DNA"/>
</dbReference>
<dbReference type="RefSeq" id="WP_125753395.1">
    <property type="nucleotide sequence ID" value="NZ_JBHTON010000008.1"/>
</dbReference>
<feature type="signal peptide" evidence="6">
    <location>
        <begin position="1"/>
        <end position="33"/>
    </location>
</feature>
<evidence type="ECO:0000259" key="8">
    <source>
        <dbReference type="Pfam" id="PF16555"/>
    </source>
</evidence>
<feature type="domain" description="Gram-positive pilin subunit D1 N-terminal" evidence="8">
    <location>
        <begin position="44"/>
        <end position="208"/>
    </location>
</feature>
<dbReference type="InterPro" id="IPR048052">
    <property type="entry name" value="FM1-like"/>
</dbReference>
<dbReference type="Pfam" id="PF00746">
    <property type="entry name" value="Gram_pos_anchor"/>
    <property type="match status" value="1"/>
</dbReference>
<dbReference type="Gene3D" id="2.60.40.10">
    <property type="entry name" value="Immunoglobulins"/>
    <property type="match status" value="2"/>
</dbReference>
<keyword evidence="5" id="KW-0472">Membrane</keyword>
<proteinExistence type="predicted"/>
<dbReference type="Pfam" id="PF17802">
    <property type="entry name" value="SpaA"/>
    <property type="match status" value="1"/>
</dbReference>
<evidence type="ECO:0000256" key="6">
    <source>
        <dbReference type="SAM" id="SignalP"/>
    </source>
</evidence>
<keyword evidence="11" id="KW-1185">Reference proteome</keyword>
<name>A0ABW4E3B1_9LACO</name>
<gene>
    <name evidence="10" type="ORF">ACFQ5J_04090</name>
</gene>
<reference evidence="11" key="1">
    <citation type="journal article" date="2019" name="Int. J. Syst. Evol. Microbiol.">
        <title>The Global Catalogue of Microorganisms (GCM) 10K type strain sequencing project: providing services to taxonomists for standard genome sequencing and annotation.</title>
        <authorList>
            <consortium name="The Broad Institute Genomics Platform"/>
            <consortium name="The Broad Institute Genome Sequencing Center for Infectious Disease"/>
            <person name="Wu L."/>
            <person name="Ma J."/>
        </authorList>
    </citation>
    <scope>NUCLEOTIDE SEQUENCE [LARGE SCALE GENOMIC DNA]</scope>
    <source>
        <strain evidence="11">CCM 8903</strain>
    </source>
</reference>
<dbReference type="InterPro" id="IPR013783">
    <property type="entry name" value="Ig-like_fold"/>
</dbReference>
<dbReference type="InterPro" id="IPR026466">
    <property type="entry name" value="Fim_isopep_form_D2_dom"/>
</dbReference>
<dbReference type="Pfam" id="PF16555">
    <property type="entry name" value="GramPos_pilinD1"/>
    <property type="match status" value="1"/>
</dbReference>
<evidence type="ECO:0000256" key="3">
    <source>
        <dbReference type="ARBA" id="ARBA00022729"/>
    </source>
</evidence>
<organism evidence="10 11">
    <name type="scientific">Lacticaseibacillus baoqingensis</name>
    <dbReference type="NCBI Taxonomy" id="2486013"/>
    <lineage>
        <taxon>Bacteria</taxon>
        <taxon>Bacillati</taxon>
        <taxon>Bacillota</taxon>
        <taxon>Bacilli</taxon>
        <taxon>Lactobacillales</taxon>
        <taxon>Lactobacillaceae</taxon>
        <taxon>Lacticaseibacillus</taxon>
    </lineage>
</organism>
<feature type="domain" description="SpaA-like prealbumin fold" evidence="9">
    <location>
        <begin position="389"/>
        <end position="501"/>
    </location>
</feature>